<feature type="compositionally biased region" description="Low complexity" evidence="4">
    <location>
        <begin position="1023"/>
        <end position="1033"/>
    </location>
</feature>
<dbReference type="SMART" id="SM00028">
    <property type="entry name" value="TPR"/>
    <property type="match status" value="9"/>
</dbReference>
<organism evidence="5 6">
    <name type="scientific">Taphrina deformans (strain PYCC 5710 / ATCC 11124 / CBS 356.35 / IMI 108563 / JCM 9778 / NBRC 8474)</name>
    <name type="common">Peach leaf curl fungus</name>
    <name type="synonym">Lalaria deformans</name>
    <dbReference type="NCBI Taxonomy" id="1097556"/>
    <lineage>
        <taxon>Eukaryota</taxon>
        <taxon>Fungi</taxon>
        <taxon>Dikarya</taxon>
        <taxon>Ascomycota</taxon>
        <taxon>Taphrinomycotina</taxon>
        <taxon>Taphrinomycetes</taxon>
        <taxon>Taphrinales</taxon>
        <taxon>Taphrinaceae</taxon>
        <taxon>Taphrina</taxon>
    </lineage>
</organism>
<dbReference type="PANTHER" id="PTHR14027">
    <property type="entry name" value="RNA POLYMERASE-ASSOCIATED PROTEIN CTR9"/>
    <property type="match status" value="1"/>
</dbReference>
<feature type="compositionally biased region" description="Polar residues" evidence="4">
    <location>
        <begin position="1090"/>
        <end position="1103"/>
    </location>
</feature>
<dbReference type="PROSITE" id="PS50005">
    <property type="entry name" value="TPR"/>
    <property type="match status" value="1"/>
</dbReference>
<dbReference type="GO" id="GO:0016593">
    <property type="term" value="C:Cdc73/Paf1 complex"/>
    <property type="evidence" value="ECO:0007669"/>
    <property type="project" value="TreeGrafter"/>
</dbReference>
<dbReference type="InterPro" id="IPR031101">
    <property type="entry name" value="Ctr9"/>
</dbReference>
<dbReference type="GO" id="GO:0000993">
    <property type="term" value="F:RNA polymerase II complex binding"/>
    <property type="evidence" value="ECO:0007669"/>
    <property type="project" value="TreeGrafter"/>
</dbReference>
<dbReference type="InterPro" id="IPR019734">
    <property type="entry name" value="TPR_rpt"/>
</dbReference>
<evidence type="ECO:0000313" key="6">
    <source>
        <dbReference type="Proteomes" id="UP000013776"/>
    </source>
</evidence>
<reference evidence="5 6" key="1">
    <citation type="journal article" date="2013" name="MBio">
        <title>Genome sequencing of the plant pathogen Taphrina deformans, the causal agent of peach leaf curl.</title>
        <authorList>
            <person name="Cisse O.H."/>
            <person name="Almeida J.M.G.C.F."/>
            <person name="Fonseca A."/>
            <person name="Kumar A.A."/>
            <person name="Salojaervi J."/>
            <person name="Overmyer K."/>
            <person name="Hauser P.M."/>
            <person name="Pagni M."/>
        </authorList>
    </citation>
    <scope>NUCLEOTIDE SEQUENCE [LARGE SCALE GENOMIC DNA]</scope>
    <source>
        <strain evidence="6">PYCC 5710 / ATCC 11124 / CBS 356.35 / IMI 108563 / JCM 9778 / NBRC 8474</strain>
    </source>
</reference>
<evidence type="ECO:0000256" key="3">
    <source>
        <dbReference type="PROSITE-ProRule" id="PRU00339"/>
    </source>
</evidence>
<dbReference type="Pfam" id="PF13432">
    <property type="entry name" value="TPR_16"/>
    <property type="match status" value="1"/>
</dbReference>
<dbReference type="InterPro" id="IPR011990">
    <property type="entry name" value="TPR-like_helical_dom_sf"/>
</dbReference>
<gene>
    <name evidence="5" type="ORF">TAPDE_000704</name>
</gene>
<dbReference type="PANTHER" id="PTHR14027:SF2">
    <property type="entry name" value="RNA POLYMERASE-ASSOCIATED PROTEIN CTR9 HOMOLOG"/>
    <property type="match status" value="1"/>
</dbReference>
<proteinExistence type="predicted"/>
<comment type="caution">
    <text evidence="5">The sequence shown here is derived from an EMBL/GenBank/DDBJ whole genome shotgun (WGS) entry which is preliminary data.</text>
</comment>
<feature type="compositionally biased region" description="Acidic residues" evidence="4">
    <location>
        <begin position="1055"/>
        <end position="1071"/>
    </location>
</feature>
<dbReference type="Pfam" id="PF12895">
    <property type="entry name" value="ANAPC3"/>
    <property type="match status" value="1"/>
</dbReference>
<dbReference type="AlphaFoldDB" id="R4X705"/>
<feature type="compositionally biased region" description="Polar residues" evidence="4">
    <location>
        <begin position="1136"/>
        <end position="1148"/>
    </location>
</feature>
<dbReference type="STRING" id="1097556.R4X705"/>
<name>R4X705_TAPDE</name>
<keyword evidence="1" id="KW-0677">Repeat</keyword>
<dbReference type="Proteomes" id="UP000013776">
    <property type="component" value="Unassembled WGS sequence"/>
</dbReference>
<evidence type="ECO:0000313" key="5">
    <source>
        <dbReference type="EMBL" id="CCG81027.1"/>
    </source>
</evidence>
<dbReference type="GO" id="GO:0006355">
    <property type="term" value="P:regulation of DNA-templated transcription"/>
    <property type="evidence" value="ECO:0007669"/>
    <property type="project" value="InterPro"/>
</dbReference>
<dbReference type="OrthoDB" id="343875at2759"/>
<sequence length="1148" mass="129823">MTTHPNVIDVPVKGSDQVVTIDCSDLPEDPRDFCAVLSGEEADAKYWIKLAFEYRHIGLVNQAIDILQDGLRSRTVQRENNHRYLLHSFLAALCIQKSREAATGMGKQIDGSNELTKDSWHRQAMTALNDAARLKPLTTSSTLSRGVLAILSSEKSDSYDEANKQFENALRENSLNLFAIAGKARVLFARKNYKLALVHYQKLLRLRPTMVPDPRLGIGLCYWHLDMKAEAQLAWERAVELDSSNTQGAVLLGLYWIAHAFDNVSDERTFEQSYSRGIKLISDAYKKEALPLAGIVLASYMFSRKKMDALQRILQQVLIMAEVPNIRADALFWLARGQHFVESFEQAGAFYALAKQTDPNSLVVSMAIGQMQLVKKDITDAKLTFESILEKHPRCIEALSVLGSIYAHEALDASFKGDKVTHRIKAKACLDKAITLTTDHKQRVLLDPSLHFTRAMLSDDDPVATKIKILQQAADIQLENGSSSSPEILNNMAVVHQANGAFDIAREMYQKAIEECIQCAKDEPEAETDIKIATMTYNLGRLEEHSGNTEAAREIFKGLLKPYPDYVEPAARIAYLDYLDSKVDQSLTDIKDLIDVDSGNVEVRALYGWMLNKQKKNKSLNFNDDPERRHFNHTLKYVDNYERYSLVSLGNFYLKLAREIRADSDAGANERHKHYDMAIKFFERALHYDAKNAYAAQGLAIAFAEHKQYQKAIHIFSKVRESLRDESIFINMGHCFCELHQYSRAIENYETALTTFHQNGQDLYLFLCLGRAWLSRGRDEKNVDHIKEALRYAKMARTESPENTSLVFNVAFIQFQLADILRNTPELKRTVSDLEEAAIDLEEAIRTFTTLGEHKQPPYPRADILQRATMGRNTTTKQLERAVAQQKEYESKNTAKVAEARAKRQAEQDARDAAIREAQQAELVKQEALAQKRKEMLEQARSWAEKRHQEDEERMAKEHEKAAQRKEKKSKVKKQQGEYESDEQDEDPATSSKKASGKARKKRTLRRPKKARAESESETEAKQQSSDSDAQSDTGTQKPSKKRKLTKKYISNEFIDSDEDVEMQDELENEEQGQQYANEAMISEKEIDTGNDNVPNNTSQSADNVPISGDNAPSTNQADAGAGSILLTDQRDHLSAQETPGISVNGVQ</sequence>
<dbReference type="eggNOG" id="KOG2002">
    <property type="taxonomic scope" value="Eukaryota"/>
</dbReference>
<accession>R4X705</accession>
<dbReference type="VEuPathDB" id="FungiDB:TAPDE_000704"/>
<evidence type="ECO:0000256" key="1">
    <source>
        <dbReference type="ARBA" id="ARBA00022737"/>
    </source>
</evidence>
<feature type="compositionally biased region" description="Basic and acidic residues" evidence="4">
    <location>
        <begin position="939"/>
        <end position="965"/>
    </location>
</feature>
<feature type="region of interest" description="Disordered" evidence="4">
    <location>
        <begin position="939"/>
        <end position="1148"/>
    </location>
</feature>
<keyword evidence="6" id="KW-1185">Reference proteome</keyword>
<feature type="compositionally biased region" description="Basic and acidic residues" evidence="4">
    <location>
        <begin position="1011"/>
        <end position="1021"/>
    </location>
</feature>
<dbReference type="GO" id="GO:0006368">
    <property type="term" value="P:transcription elongation by RNA polymerase II"/>
    <property type="evidence" value="ECO:0007669"/>
    <property type="project" value="TreeGrafter"/>
</dbReference>
<feature type="compositionally biased region" description="Basic residues" evidence="4">
    <location>
        <begin position="995"/>
        <end position="1010"/>
    </location>
</feature>
<dbReference type="SUPFAM" id="SSF48452">
    <property type="entry name" value="TPR-like"/>
    <property type="match status" value="3"/>
</dbReference>
<feature type="repeat" description="TPR" evidence="3">
    <location>
        <begin position="726"/>
        <end position="759"/>
    </location>
</feature>
<dbReference type="EMBL" id="CAHR02000023">
    <property type="protein sequence ID" value="CCG81027.1"/>
    <property type="molecule type" value="Genomic_DNA"/>
</dbReference>
<dbReference type="Gene3D" id="1.25.40.10">
    <property type="entry name" value="Tetratricopeptide repeat domain"/>
    <property type="match status" value="4"/>
</dbReference>
<evidence type="ECO:0000256" key="2">
    <source>
        <dbReference type="ARBA" id="ARBA00022803"/>
    </source>
</evidence>
<evidence type="ECO:0000256" key="4">
    <source>
        <dbReference type="SAM" id="MobiDB-lite"/>
    </source>
</evidence>
<protein>
    <submittedName>
        <fullName evidence="5">Tetratricopeptide repeat protein 1</fullName>
    </submittedName>
</protein>
<feature type="compositionally biased region" description="Acidic residues" evidence="4">
    <location>
        <begin position="979"/>
        <end position="988"/>
    </location>
</feature>
<keyword evidence="2 3" id="KW-0802">TPR repeat</keyword>